<evidence type="ECO:0000256" key="8">
    <source>
        <dbReference type="ARBA" id="ARBA00022660"/>
    </source>
</evidence>
<dbReference type="GO" id="GO:0005743">
    <property type="term" value="C:mitochondrial inner membrane"/>
    <property type="evidence" value="ECO:0007669"/>
    <property type="project" value="UniProtKB-SubCell"/>
</dbReference>
<dbReference type="Proteomes" id="UP000007267">
    <property type="component" value="Unassembled WGS sequence"/>
</dbReference>
<evidence type="ECO:0000256" key="3">
    <source>
        <dbReference type="ARBA" id="ARBA00004637"/>
    </source>
</evidence>
<reference evidence="18" key="1">
    <citation type="submission" date="2011-10" db="EMBL/GenBank/DDBJ databases">
        <authorList>
            <consortium name="Soft-shell Turtle Genome Consortium"/>
        </authorList>
    </citation>
    <scope>NUCLEOTIDE SEQUENCE [LARGE SCALE GENOMIC DNA]</scope>
    <source>
        <strain evidence="18">Daiwa-1</strain>
    </source>
</reference>
<evidence type="ECO:0000256" key="1">
    <source>
        <dbReference type="ARBA" id="ARBA00003195"/>
    </source>
</evidence>
<name>K7FC09_PELSI</name>
<dbReference type="PANTHER" id="PTHR15224:SF1">
    <property type="entry name" value="NADH DEHYDROGENASE [UBIQUINONE] IRON-SULFUR PROTEIN 5"/>
    <property type="match status" value="1"/>
</dbReference>
<evidence type="ECO:0000256" key="13">
    <source>
        <dbReference type="ARBA" id="ARBA00023157"/>
    </source>
</evidence>
<evidence type="ECO:0000256" key="10">
    <source>
        <dbReference type="ARBA" id="ARBA00022982"/>
    </source>
</evidence>
<evidence type="ECO:0000256" key="6">
    <source>
        <dbReference type="ARBA" id="ARBA00013482"/>
    </source>
</evidence>
<organism evidence="17 18">
    <name type="scientific">Pelodiscus sinensis</name>
    <name type="common">Chinese softshell turtle</name>
    <name type="synonym">Trionyx sinensis</name>
    <dbReference type="NCBI Taxonomy" id="13735"/>
    <lineage>
        <taxon>Eukaryota</taxon>
        <taxon>Metazoa</taxon>
        <taxon>Chordata</taxon>
        <taxon>Craniata</taxon>
        <taxon>Vertebrata</taxon>
        <taxon>Euteleostomi</taxon>
        <taxon>Archelosauria</taxon>
        <taxon>Testudinata</taxon>
        <taxon>Testudines</taxon>
        <taxon>Cryptodira</taxon>
        <taxon>Trionychia</taxon>
        <taxon>Trionychidae</taxon>
        <taxon>Pelodiscus</taxon>
    </lineage>
</organism>
<evidence type="ECO:0000256" key="9">
    <source>
        <dbReference type="ARBA" id="ARBA00022792"/>
    </source>
</evidence>
<evidence type="ECO:0000313" key="18">
    <source>
        <dbReference type="Proteomes" id="UP000007267"/>
    </source>
</evidence>
<comment type="similarity">
    <text evidence="4">Belongs to the complex I NDUFS5 subunit family.</text>
</comment>
<evidence type="ECO:0000256" key="11">
    <source>
        <dbReference type="ARBA" id="ARBA00023128"/>
    </source>
</evidence>
<keyword evidence="9" id="KW-0999">Mitochondrion inner membrane</keyword>
<evidence type="ECO:0000256" key="2">
    <source>
        <dbReference type="ARBA" id="ARBA00004569"/>
    </source>
</evidence>
<dbReference type="EMBL" id="AGCU01048975">
    <property type="status" value="NOT_ANNOTATED_CDS"/>
    <property type="molecule type" value="Genomic_DNA"/>
</dbReference>
<evidence type="ECO:0000256" key="7">
    <source>
        <dbReference type="ARBA" id="ARBA00022448"/>
    </source>
</evidence>
<proteinExistence type="inferred from homology"/>
<reference evidence="17" key="4">
    <citation type="submission" date="2025-09" db="UniProtKB">
        <authorList>
            <consortium name="Ensembl"/>
        </authorList>
    </citation>
    <scope>IDENTIFICATION</scope>
</reference>
<dbReference type="GO" id="GO:0032981">
    <property type="term" value="P:mitochondrial respiratory chain complex I assembly"/>
    <property type="evidence" value="ECO:0007669"/>
    <property type="project" value="Ensembl"/>
</dbReference>
<evidence type="ECO:0000256" key="15">
    <source>
        <dbReference type="ARBA" id="ARBA00032739"/>
    </source>
</evidence>
<dbReference type="RefSeq" id="XP_006117578.1">
    <property type="nucleotide sequence ID" value="XM_006117516.3"/>
</dbReference>
<keyword evidence="8" id="KW-0679">Respiratory chain</keyword>
<dbReference type="Ensembl" id="ENSPSIT00000005602.1">
    <property type="protein sequence ID" value="ENSPSIP00000005569.1"/>
    <property type="gene ID" value="ENSPSIG00000005192.1"/>
</dbReference>
<dbReference type="GO" id="GO:0045271">
    <property type="term" value="C:respiratory chain complex I"/>
    <property type="evidence" value="ECO:0007669"/>
    <property type="project" value="Ensembl"/>
</dbReference>
<evidence type="ECO:0000256" key="16">
    <source>
        <dbReference type="PIRSR" id="PIRSR619342-50"/>
    </source>
</evidence>
<comment type="subunit">
    <text evidence="5">Mammalian complex I is composed of 45 different subunits. This is a component of the iron-sulfur (IP) fragment of the enzyme.</text>
</comment>
<keyword evidence="13 16" id="KW-1015">Disulfide bond</keyword>
<gene>
    <name evidence="17" type="primary">NDUFS5</name>
</gene>
<dbReference type="OrthoDB" id="9992197at2759"/>
<dbReference type="InterPro" id="IPR019342">
    <property type="entry name" value="NADH_UbQ_OxRdtase_FeS-su5"/>
</dbReference>
<keyword evidence="18" id="KW-1185">Reference proteome</keyword>
<dbReference type="GO" id="GO:0005758">
    <property type="term" value="C:mitochondrial intermembrane space"/>
    <property type="evidence" value="ECO:0007669"/>
    <property type="project" value="UniProtKB-SubCell"/>
</dbReference>
<feature type="disulfide bond" evidence="16">
    <location>
        <begin position="43"/>
        <end position="56"/>
    </location>
</feature>
<dbReference type="STRING" id="13735.ENSPSIP00000005569"/>
<protein>
    <recommendedName>
        <fullName evidence="6">NADH dehydrogenase [ubiquinone] iron-sulfur protein 5</fullName>
    </recommendedName>
    <alternativeName>
        <fullName evidence="14">Complex I-15 kDa</fullName>
    </alternativeName>
    <alternativeName>
        <fullName evidence="15">NADH-ubiquinone oxidoreductase 15 kDa subunit</fullName>
    </alternativeName>
</protein>
<evidence type="ECO:0000256" key="12">
    <source>
        <dbReference type="ARBA" id="ARBA00023136"/>
    </source>
</evidence>
<dbReference type="CTD" id="4725"/>
<keyword evidence="10" id="KW-0249">Electron transport</keyword>
<comment type="function">
    <text evidence="1">Accessory subunit of the mitochondrial membrane respiratory chain NADH dehydrogenase (Complex I), that is believed not to be involved in catalysis. Complex I functions in the transfer of electrons from NADH to the respiratory chain. The immediate electron acceptor for the enzyme is believed to be ubiquinone.</text>
</comment>
<dbReference type="GeneTree" id="ENSGT00390000002919"/>
<keyword evidence="7" id="KW-0813">Transport</keyword>
<feature type="disulfide bond" evidence="16">
    <location>
        <begin position="33"/>
        <end position="66"/>
    </location>
</feature>
<keyword evidence="12" id="KW-0472">Membrane</keyword>
<evidence type="ECO:0000256" key="5">
    <source>
        <dbReference type="ARBA" id="ARBA00011261"/>
    </source>
</evidence>
<dbReference type="AlphaFoldDB" id="K7FC09"/>
<reference evidence="18" key="2">
    <citation type="journal article" date="2013" name="Nat. Genet.">
        <title>The draft genomes of soft-shell turtle and green sea turtle yield insights into the development and evolution of the turtle-specific body plan.</title>
        <authorList>
            <person name="Wang Z."/>
            <person name="Pascual-Anaya J."/>
            <person name="Zadissa A."/>
            <person name="Li W."/>
            <person name="Niimura Y."/>
            <person name="Huang Z."/>
            <person name="Li C."/>
            <person name="White S."/>
            <person name="Xiong Z."/>
            <person name="Fang D."/>
            <person name="Wang B."/>
            <person name="Ming Y."/>
            <person name="Chen Y."/>
            <person name="Zheng Y."/>
            <person name="Kuraku S."/>
            <person name="Pignatelli M."/>
            <person name="Herrero J."/>
            <person name="Beal K."/>
            <person name="Nozawa M."/>
            <person name="Li Q."/>
            <person name="Wang J."/>
            <person name="Zhang H."/>
            <person name="Yu L."/>
            <person name="Shigenobu S."/>
            <person name="Wang J."/>
            <person name="Liu J."/>
            <person name="Flicek P."/>
            <person name="Searle S."/>
            <person name="Wang J."/>
            <person name="Kuratani S."/>
            <person name="Yin Y."/>
            <person name="Aken B."/>
            <person name="Zhang G."/>
            <person name="Irie N."/>
        </authorList>
    </citation>
    <scope>NUCLEOTIDE SEQUENCE [LARGE SCALE GENOMIC DNA]</scope>
    <source>
        <strain evidence="18">Daiwa-1</strain>
    </source>
</reference>
<dbReference type="PANTHER" id="PTHR15224">
    <property type="entry name" value="NADH DEHYDROGENASE [UBIQUINONE] IRON-SULFUR PROTEIN 5"/>
    <property type="match status" value="1"/>
</dbReference>
<evidence type="ECO:0000256" key="14">
    <source>
        <dbReference type="ARBA" id="ARBA00031222"/>
    </source>
</evidence>
<dbReference type="EMBL" id="AGCU01048974">
    <property type="status" value="NOT_ANNOTATED_CDS"/>
    <property type="molecule type" value="Genomic_DNA"/>
</dbReference>
<dbReference type="CDD" id="cd24141">
    <property type="entry name" value="NDUFS5-like"/>
    <property type="match status" value="1"/>
</dbReference>
<dbReference type="HOGENOM" id="CLU_176387_0_0_1"/>
<comment type="subcellular location">
    <subcellularLocation>
        <location evidence="3">Mitochondrion inner membrane</location>
        <topology evidence="3">Peripheral membrane protein</topology>
    </subcellularLocation>
    <subcellularLocation>
        <location evidence="2">Mitochondrion intermembrane space</location>
    </subcellularLocation>
</comment>
<sequence length="106" mass="12479">MPFWDLQAKLGIDADKWMLHQSSEQPHKRPSSCHAFEKEWIECADGIGQIRANRECKPELEDLHECINRFKMIMRLKTIVAQKKKLMKEGKYTPPEYHSGKEEARP</sequence>
<accession>K7FC09</accession>
<dbReference type="Pfam" id="PF10200">
    <property type="entry name" value="Ndufs5"/>
    <property type="match status" value="1"/>
</dbReference>
<evidence type="ECO:0000256" key="4">
    <source>
        <dbReference type="ARBA" id="ARBA00007372"/>
    </source>
</evidence>
<dbReference type="OMA" id="RQQRDKM"/>
<evidence type="ECO:0000313" key="17">
    <source>
        <dbReference type="Ensembl" id="ENSPSIP00000005569.1"/>
    </source>
</evidence>
<reference evidence="17" key="3">
    <citation type="submission" date="2025-08" db="UniProtKB">
        <authorList>
            <consortium name="Ensembl"/>
        </authorList>
    </citation>
    <scope>IDENTIFICATION</scope>
</reference>
<dbReference type="KEGG" id="pss:102461297"/>
<keyword evidence="11" id="KW-0496">Mitochondrion</keyword>
<dbReference type="eggNOG" id="KOG4110">
    <property type="taxonomic scope" value="Eukaryota"/>
</dbReference>